<feature type="signal peptide" evidence="1">
    <location>
        <begin position="1"/>
        <end position="25"/>
    </location>
</feature>
<dbReference type="EMBL" id="QZKI01000110">
    <property type="protein sequence ID" value="RJP67007.1"/>
    <property type="molecule type" value="Genomic_DNA"/>
</dbReference>
<dbReference type="PANTHER" id="PTHR43143">
    <property type="entry name" value="METALLOPHOSPHOESTERASE, CALCINEURIN SUPERFAMILY"/>
    <property type="match status" value="1"/>
</dbReference>
<dbReference type="GO" id="GO:0016787">
    <property type="term" value="F:hydrolase activity"/>
    <property type="evidence" value="ECO:0007669"/>
    <property type="project" value="InterPro"/>
</dbReference>
<comment type="caution">
    <text evidence="3">The sequence shown here is derived from an EMBL/GenBank/DDBJ whole genome shotgun (WGS) entry which is preliminary data.</text>
</comment>
<reference evidence="3 4" key="1">
    <citation type="journal article" date="2017" name="ISME J.">
        <title>Energy and carbon metabolisms in a deep terrestrial subsurface fluid microbial community.</title>
        <authorList>
            <person name="Momper L."/>
            <person name="Jungbluth S.P."/>
            <person name="Lee M.D."/>
            <person name="Amend J.P."/>
        </authorList>
    </citation>
    <scope>NUCLEOTIDE SEQUENCE [LARGE SCALE GENOMIC DNA]</scope>
    <source>
        <strain evidence="3">SURF_17</strain>
    </source>
</reference>
<organism evidence="3 4">
    <name type="scientific">Candidatus Abyssobacteria bacterium SURF_17</name>
    <dbReference type="NCBI Taxonomy" id="2093361"/>
    <lineage>
        <taxon>Bacteria</taxon>
        <taxon>Pseudomonadati</taxon>
        <taxon>Candidatus Hydrogenedentota</taxon>
        <taxon>Candidatus Abyssobacteria</taxon>
    </lineage>
</organism>
<sequence>MILRRLLAGAIACSILLGVGSCSCAEEIEVRGRVFEDANLNWAYDGGEKLLGGVVVSDGEDVTATDRHGLYEIRTNPGSIVFVSVPGTHHAPRNTYYGSVGKDSRDSKTLDFPLVPNSDLVDDGKFKFVFVSDTHAGRERSVLEITRAYTMVAGMNPPFVIHGGDVVDDAFRLSSEVDARKQYEMYKNQLASLIKAPFYHAVGNHDVFGWTVIPNERVPERYGKEMFETYFGPAYYSFNYKHCHFVILDNIGRATTRSGEVFAFGQVTPEQIEWLKKDLSHVGGSRPIALVTHIPTLGAFGVRYGLDGEVMPPPSDEKGLEGQDSDFPDTLDTVFKKCNLKLVLSGHQHVYRKIPWKMNEHDILFVMGGAISGQWWKEDQMITDSSSRRGFTEVSVDAQAFDATYIPYGQQGVKER</sequence>
<dbReference type="PROSITE" id="PS51257">
    <property type="entry name" value="PROKAR_LIPOPROTEIN"/>
    <property type="match status" value="1"/>
</dbReference>
<dbReference type="SUPFAM" id="SSF56300">
    <property type="entry name" value="Metallo-dependent phosphatases"/>
    <property type="match status" value="1"/>
</dbReference>
<dbReference type="InterPro" id="IPR029052">
    <property type="entry name" value="Metallo-depent_PP-like"/>
</dbReference>
<accession>A0A419ET66</accession>
<dbReference type="PANTHER" id="PTHR43143:SF1">
    <property type="entry name" value="SERINE_THREONINE-PROTEIN PHOSPHATASE CPPED1"/>
    <property type="match status" value="1"/>
</dbReference>
<dbReference type="Pfam" id="PF00149">
    <property type="entry name" value="Metallophos"/>
    <property type="match status" value="1"/>
</dbReference>
<dbReference type="Gene3D" id="3.60.21.10">
    <property type="match status" value="1"/>
</dbReference>
<protein>
    <recommendedName>
        <fullName evidence="2">Calcineurin-like phosphoesterase domain-containing protein</fullName>
    </recommendedName>
</protein>
<evidence type="ECO:0000256" key="1">
    <source>
        <dbReference type="SAM" id="SignalP"/>
    </source>
</evidence>
<dbReference type="AlphaFoldDB" id="A0A419ET66"/>
<dbReference type="InterPro" id="IPR051918">
    <property type="entry name" value="STPP_CPPED1"/>
</dbReference>
<gene>
    <name evidence="3" type="ORF">C4532_15430</name>
</gene>
<evidence type="ECO:0000313" key="4">
    <source>
        <dbReference type="Proteomes" id="UP000285961"/>
    </source>
</evidence>
<keyword evidence="1" id="KW-0732">Signal</keyword>
<name>A0A419ET66_9BACT</name>
<feature type="chain" id="PRO_5019050041" description="Calcineurin-like phosphoesterase domain-containing protein" evidence="1">
    <location>
        <begin position="26"/>
        <end position="416"/>
    </location>
</feature>
<evidence type="ECO:0000313" key="3">
    <source>
        <dbReference type="EMBL" id="RJP67007.1"/>
    </source>
</evidence>
<proteinExistence type="predicted"/>
<dbReference type="Proteomes" id="UP000285961">
    <property type="component" value="Unassembled WGS sequence"/>
</dbReference>
<evidence type="ECO:0000259" key="2">
    <source>
        <dbReference type="Pfam" id="PF00149"/>
    </source>
</evidence>
<feature type="domain" description="Calcineurin-like phosphoesterase" evidence="2">
    <location>
        <begin position="126"/>
        <end position="351"/>
    </location>
</feature>
<dbReference type="InterPro" id="IPR004843">
    <property type="entry name" value="Calcineurin-like_PHP"/>
</dbReference>